<dbReference type="GO" id="GO:0030170">
    <property type="term" value="F:pyridoxal phosphate binding"/>
    <property type="evidence" value="ECO:0007669"/>
    <property type="project" value="InterPro"/>
</dbReference>
<dbReference type="Gene3D" id="3.40.640.10">
    <property type="entry name" value="Type I PLP-dependent aspartate aminotransferase-like (Major domain)"/>
    <property type="match status" value="1"/>
</dbReference>
<protein>
    <submittedName>
        <fullName evidence="5">Aspartate aminotransferase family protein</fullName>
    </submittedName>
</protein>
<comment type="similarity">
    <text evidence="2 4">Belongs to the class-III pyridoxal-phosphate-dependent aminotransferase family.</text>
</comment>
<dbReference type="InterPro" id="IPR015422">
    <property type="entry name" value="PyrdxlP-dep_Trfase_small"/>
</dbReference>
<keyword evidence="6" id="KW-1185">Reference proteome</keyword>
<evidence type="ECO:0000313" key="5">
    <source>
        <dbReference type="EMBL" id="GGG74410.1"/>
    </source>
</evidence>
<name>A0A8J2ZK41_9RHOB</name>
<dbReference type="PANTHER" id="PTHR45688">
    <property type="match status" value="1"/>
</dbReference>
<organism evidence="5 6">
    <name type="scientific">Salipiger pallidus</name>
    <dbReference type="NCBI Taxonomy" id="1775170"/>
    <lineage>
        <taxon>Bacteria</taxon>
        <taxon>Pseudomonadati</taxon>
        <taxon>Pseudomonadota</taxon>
        <taxon>Alphaproteobacteria</taxon>
        <taxon>Rhodobacterales</taxon>
        <taxon>Roseobacteraceae</taxon>
        <taxon>Salipiger</taxon>
    </lineage>
</organism>
<dbReference type="Pfam" id="PF00202">
    <property type="entry name" value="Aminotran_3"/>
    <property type="match status" value="1"/>
</dbReference>
<comment type="cofactor">
    <cofactor evidence="1">
        <name>pyridoxal 5'-phosphate</name>
        <dbReference type="ChEBI" id="CHEBI:597326"/>
    </cofactor>
</comment>
<reference evidence="5" key="2">
    <citation type="submission" date="2020-09" db="EMBL/GenBank/DDBJ databases">
        <authorList>
            <person name="Sun Q."/>
            <person name="Zhou Y."/>
        </authorList>
    </citation>
    <scope>NUCLEOTIDE SEQUENCE</scope>
    <source>
        <strain evidence="5">CGMCC 1.15762</strain>
    </source>
</reference>
<evidence type="ECO:0000313" key="6">
    <source>
        <dbReference type="Proteomes" id="UP000617145"/>
    </source>
</evidence>
<dbReference type="InterPro" id="IPR049704">
    <property type="entry name" value="Aminotrans_3_PPA_site"/>
</dbReference>
<gene>
    <name evidence="5" type="ORF">GCM10011415_23620</name>
</gene>
<evidence type="ECO:0000256" key="4">
    <source>
        <dbReference type="RuleBase" id="RU003560"/>
    </source>
</evidence>
<dbReference type="InterPro" id="IPR015424">
    <property type="entry name" value="PyrdxlP-dep_Trfase"/>
</dbReference>
<dbReference type="PANTHER" id="PTHR45688:SF13">
    <property type="entry name" value="ALANINE--GLYOXYLATE AMINOTRANSFERASE 2-LIKE"/>
    <property type="match status" value="1"/>
</dbReference>
<keyword evidence="5" id="KW-0032">Aminotransferase</keyword>
<evidence type="ECO:0000256" key="1">
    <source>
        <dbReference type="ARBA" id="ARBA00001933"/>
    </source>
</evidence>
<dbReference type="PROSITE" id="PS00600">
    <property type="entry name" value="AA_TRANSFER_CLASS_3"/>
    <property type="match status" value="1"/>
</dbReference>
<dbReference type="InterPro" id="IPR015421">
    <property type="entry name" value="PyrdxlP-dep_Trfase_major"/>
</dbReference>
<evidence type="ECO:0000256" key="2">
    <source>
        <dbReference type="ARBA" id="ARBA00008954"/>
    </source>
</evidence>
<accession>A0A8J2ZK41</accession>
<dbReference type="AlphaFoldDB" id="A0A8J2ZK41"/>
<proteinExistence type="inferred from homology"/>
<sequence length="435" mass="45080">MSKVRQILDMNAFDGAGATGAVARRLGNLGAASVLFYREPIEMVSASGAWMMAKDGRRYLDFYNNVPSVGHSHPKVVEAVSRQIATLNTNTRYVVGIVDDYLDALKARLPDHLENVVLTCSGSEANDLAIRVARAVTGARGIIVTETAYHGNTALVTEASPSALKRGRLPDSVIAIPAPGHASYGEDISAGFRAATEAAMAELARRGMGTAALLVDSIFSSDGIFADPAGFLAPAAEAVQSAGGLVISDEVQPGFGRTGEAFWGFARHGLCPDIVTMGKPMGNGFPVAGMAARPDHLAAFCRETGYFNTFGGNPVAAAAGLAVLEVIETEALQANAAQVGAHLLSGLKALSARSPRIADVRGAGLFIGVDLCTADAEAAPDPEYTVTVINALREAGILIGAAGRFGATLKVRPPLCLTAGEADGFLRSLTDAIED</sequence>
<dbReference type="SUPFAM" id="SSF53383">
    <property type="entry name" value="PLP-dependent transferases"/>
    <property type="match status" value="1"/>
</dbReference>
<dbReference type="Proteomes" id="UP000617145">
    <property type="component" value="Unassembled WGS sequence"/>
</dbReference>
<evidence type="ECO:0000256" key="3">
    <source>
        <dbReference type="ARBA" id="ARBA00022898"/>
    </source>
</evidence>
<dbReference type="EMBL" id="BMJV01000004">
    <property type="protein sequence ID" value="GGG74410.1"/>
    <property type="molecule type" value="Genomic_DNA"/>
</dbReference>
<dbReference type="GO" id="GO:0008483">
    <property type="term" value="F:transaminase activity"/>
    <property type="evidence" value="ECO:0007669"/>
    <property type="project" value="UniProtKB-KW"/>
</dbReference>
<reference evidence="5" key="1">
    <citation type="journal article" date="2014" name="Int. J. Syst. Evol. Microbiol.">
        <title>Complete genome sequence of Corynebacterium casei LMG S-19264T (=DSM 44701T), isolated from a smear-ripened cheese.</title>
        <authorList>
            <consortium name="US DOE Joint Genome Institute (JGI-PGF)"/>
            <person name="Walter F."/>
            <person name="Albersmeier A."/>
            <person name="Kalinowski J."/>
            <person name="Ruckert C."/>
        </authorList>
    </citation>
    <scope>NUCLEOTIDE SEQUENCE</scope>
    <source>
        <strain evidence="5">CGMCC 1.15762</strain>
    </source>
</reference>
<dbReference type="PIRSF" id="PIRSF000521">
    <property type="entry name" value="Transaminase_4ab_Lys_Orn"/>
    <property type="match status" value="1"/>
</dbReference>
<keyword evidence="3 4" id="KW-0663">Pyridoxal phosphate</keyword>
<dbReference type="InterPro" id="IPR005814">
    <property type="entry name" value="Aminotrans_3"/>
</dbReference>
<keyword evidence="5" id="KW-0808">Transferase</keyword>
<dbReference type="CDD" id="cd00610">
    <property type="entry name" value="OAT_like"/>
    <property type="match status" value="1"/>
</dbReference>
<dbReference type="Gene3D" id="3.90.1150.10">
    <property type="entry name" value="Aspartate Aminotransferase, domain 1"/>
    <property type="match status" value="1"/>
</dbReference>
<comment type="caution">
    <text evidence="5">The sequence shown here is derived from an EMBL/GenBank/DDBJ whole genome shotgun (WGS) entry which is preliminary data.</text>
</comment>
<dbReference type="RefSeq" id="WP_188790423.1">
    <property type="nucleotide sequence ID" value="NZ_BMJV01000004.1"/>
</dbReference>